<dbReference type="PRINTS" id="PR00035">
    <property type="entry name" value="HTHGNTR"/>
</dbReference>
<dbReference type="InterPro" id="IPR050679">
    <property type="entry name" value="Bact_HTH_transcr_reg"/>
</dbReference>
<dbReference type="Gene3D" id="1.10.10.10">
    <property type="entry name" value="Winged helix-like DNA-binding domain superfamily/Winged helix DNA-binding domain"/>
    <property type="match status" value="1"/>
</dbReference>
<reference evidence="5 6" key="1">
    <citation type="submission" date="2024-06" db="EMBL/GenBank/DDBJ databases">
        <authorList>
            <person name="Lee S.D."/>
        </authorList>
    </citation>
    <scope>NUCLEOTIDE SEQUENCE [LARGE SCALE GENOMIC DNA]</scope>
    <source>
        <strain evidence="5 6">N1-10</strain>
    </source>
</reference>
<evidence type="ECO:0000259" key="4">
    <source>
        <dbReference type="PROSITE" id="PS50949"/>
    </source>
</evidence>
<evidence type="ECO:0000256" key="2">
    <source>
        <dbReference type="ARBA" id="ARBA00023125"/>
    </source>
</evidence>
<proteinExistence type="predicted"/>
<dbReference type="Proteomes" id="UP001592581">
    <property type="component" value="Unassembled WGS sequence"/>
</dbReference>
<keyword evidence="6" id="KW-1185">Reference proteome</keyword>
<evidence type="ECO:0000313" key="6">
    <source>
        <dbReference type="Proteomes" id="UP001592581"/>
    </source>
</evidence>
<evidence type="ECO:0000256" key="1">
    <source>
        <dbReference type="ARBA" id="ARBA00023015"/>
    </source>
</evidence>
<keyword evidence="3" id="KW-0804">Transcription</keyword>
<evidence type="ECO:0000313" key="5">
    <source>
        <dbReference type="EMBL" id="MFC1439775.1"/>
    </source>
</evidence>
<dbReference type="InterPro" id="IPR000524">
    <property type="entry name" value="Tscrpt_reg_HTH_GntR"/>
</dbReference>
<dbReference type="Pfam" id="PF07702">
    <property type="entry name" value="UTRA"/>
    <property type="match status" value="1"/>
</dbReference>
<sequence length="257" mass="28979">MPDGSGDKRPRSQQIAAELREAIEDGTHPPGSRLPSQRELALQYSVARNTVDEALKTLSRQGLITSEWGRGVFVREKKVLIRLGSDRYSPKYREMGLSPFLLECAKQGKSGRFEVLSIERVRPNPELAEQLKVSVKSKSVLRRENVFYADSDPVYRVTTWIPWSIAQGTGLLEENVPHPFGIHGIFEDKGHVMSRINDDISARMPTPEETDYLKLPPGVPVIEVLHTSLDQDGEPYEVTRFVMRADMNGLHYNAPVE</sequence>
<dbReference type="InterPro" id="IPR036388">
    <property type="entry name" value="WH-like_DNA-bd_sf"/>
</dbReference>
<dbReference type="InterPro" id="IPR028978">
    <property type="entry name" value="Chorismate_lyase_/UTRA_dom_sf"/>
</dbReference>
<dbReference type="InterPro" id="IPR036390">
    <property type="entry name" value="WH_DNA-bd_sf"/>
</dbReference>
<name>A0ABV6XNI1_9ACTN</name>
<protein>
    <submittedName>
        <fullName evidence="5">GntR family transcriptional regulator</fullName>
    </submittedName>
</protein>
<dbReference type="SMART" id="SM00345">
    <property type="entry name" value="HTH_GNTR"/>
    <property type="match status" value="1"/>
</dbReference>
<accession>A0ABV6XNI1</accession>
<comment type="caution">
    <text evidence="5">The sequence shown here is derived from an EMBL/GenBank/DDBJ whole genome shotgun (WGS) entry which is preliminary data.</text>
</comment>
<dbReference type="RefSeq" id="WP_380565372.1">
    <property type="nucleotide sequence ID" value="NZ_JBEUKS010000005.1"/>
</dbReference>
<evidence type="ECO:0000256" key="3">
    <source>
        <dbReference type="ARBA" id="ARBA00023163"/>
    </source>
</evidence>
<feature type="domain" description="HTH gntR-type" evidence="4">
    <location>
        <begin position="9"/>
        <end position="77"/>
    </location>
</feature>
<dbReference type="Gene3D" id="3.40.1410.10">
    <property type="entry name" value="Chorismate lyase-like"/>
    <property type="match status" value="1"/>
</dbReference>
<dbReference type="PROSITE" id="PS50949">
    <property type="entry name" value="HTH_GNTR"/>
    <property type="match status" value="1"/>
</dbReference>
<organism evidence="5 6">
    <name type="scientific">Streptacidiphilus jeojiensis</name>
    <dbReference type="NCBI Taxonomy" id="3229225"/>
    <lineage>
        <taxon>Bacteria</taxon>
        <taxon>Bacillati</taxon>
        <taxon>Actinomycetota</taxon>
        <taxon>Actinomycetes</taxon>
        <taxon>Kitasatosporales</taxon>
        <taxon>Streptomycetaceae</taxon>
        <taxon>Streptacidiphilus</taxon>
    </lineage>
</organism>
<dbReference type="PANTHER" id="PTHR44846">
    <property type="entry name" value="MANNOSYL-D-GLYCERATE TRANSPORT/METABOLISM SYSTEM REPRESSOR MNGR-RELATED"/>
    <property type="match status" value="1"/>
</dbReference>
<keyword evidence="2" id="KW-0238">DNA-binding</keyword>
<dbReference type="SMART" id="SM00866">
    <property type="entry name" value="UTRA"/>
    <property type="match status" value="1"/>
</dbReference>
<gene>
    <name evidence="5" type="ORF">ABUW04_16075</name>
</gene>
<dbReference type="InterPro" id="IPR011663">
    <property type="entry name" value="UTRA"/>
</dbReference>
<dbReference type="SUPFAM" id="SSF64288">
    <property type="entry name" value="Chorismate lyase-like"/>
    <property type="match status" value="1"/>
</dbReference>
<dbReference type="SUPFAM" id="SSF46785">
    <property type="entry name" value="Winged helix' DNA-binding domain"/>
    <property type="match status" value="1"/>
</dbReference>
<dbReference type="EMBL" id="JBEUKS010000005">
    <property type="protein sequence ID" value="MFC1439775.1"/>
    <property type="molecule type" value="Genomic_DNA"/>
</dbReference>
<dbReference type="CDD" id="cd07377">
    <property type="entry name" value="WHTH_GntR"/>
    <property type="match status" value="1"/>
</dbReference>
<dbReference type="Pfam" id="PF00392">
    <property type="entry name" value="GntR"/>
    <property type="match status" value="1"/>
</dbReference>
<keyword evidence="1" id="KW-0805">Transcription regulation</keyword>
<dbReference type="PANTHER" id="PTHR44846:SF17">
    <property type="entry name" value="GNTR-FAMILY TRANSCRIPTIONAL REGULATOR"/>
    <property type="match status" value="1"/>
</dbReference>